<gene>
    <name evidence="7" type="ordered locus">RSPO_c03168</name>
</gene>
<evidence type="ECO:0000256" key="3">
    <source>
        <dbReference type="ARBA" id="ARBA00022692"/>
    </source>
</evidence>
<feature type="transmembrane region" description="Helical" evidence="6">
    <location>
        <begin position="168"/>
        <end position="192"/>
    </location>
</feature>
<dbReference type="AlphaFoldDB" id="F6G5N2"/>
<feature type="transmembrane region" description="Helical" evidence="6">
    <location>
        <begin position="204"/>
        <end position="222"/>
    </location>
</feature>
<name>F6G5N2_RALS8</name>
<dbReference type="PANTHER" id="PTHR30086:SF20">
    <property type="entry name" value="ARGININE EXPORTER PROTEIN ARGO-RELATED"/>
    <property type="match status" value="1"/>
</dbReference>
<evidence type="ECO:0000256" key="6">
    <source>
        <dbReference type="SAM" id="Phobius"/>
    </source>
</evidence>
<dbReference type="EMBL" id="CP002819">
    <property type="protein sequence ID" value="AEG70459.1"/>
    <property type="molecule type" value="Genomic_DNA"/>
</dbReference>
<accession>F6G5N2</accession>
<sequence length="225" mass="23340">MSPPIPSLPDKEPTMPLHTWLAFIGASLVILLIPGPTILLVIGDSLANRGRSAWSTVAGVAAGDTTAMAVSLAGAGALLAASAAAFTVLKLVGGSYLVYLGLKSILNARRLRDDAPEATIPMQQKSARRRFLSAWTVTALNPKSIVFFVAFVPQFISADQTFLSQGAILLPTFVCLAALNASMYALAARLLANRLTSAAAQRRFGYTGGAVLVGAGTITLGLQSG</sequence>
<reference evidence="7 8" key="1">
    <citation type="journal article" date="2011" name="J. Bacteriol.">
        <title>Complete genome sequence of the plant pathogen Ralstonia solanacearum strain Po82.</title>
        <authorList>
            <person name="Xu J."/>
            <person name="Zheng H.J."/>
            <person name="Liu L."/>
            <person name="Pan Z.C."/>
            <person name="Prior P."/>
            <person name="Tang B."/>
            <person name="Xu J.S."/>
            <person name="Zhang H."/>
            <person name="Tian Q."/>
            <person name="Zhang L.Q."/>
            <person name="Feng J."/>
        </authorList>
    </citation>
    <scope>NUCLEOTIDE SEQUENCE [LARGE SCALE GENOMIC DNA]</scope>
    <source>
        <strain evidence="7 8">Po82</strain>
    </source>
</reference>
<keyword evidence="4 6" id="KW-1133">Transmembrane helix</keyword>
<feature type="transmembrane region" description="Helical" evidence="6">
    <location>
        <begin position="132"/>
        <end position="156"/>
    </location>
</feature>
<evidence type="ECO:0000313" key="7">
    <source>
        <dbReference type="EMBL" id="AEG70459.1"/>
    </source>
</evidence>
<dbReference type="PATRIC" id="fig|1031711.3.peg.3100"/>
<protein>
    <submittedName>
        <fullName evidence="7">(Homoserine/homoserine lactone) efflux protein</fullName>
    </submittedName>
</protein>
<organism evidence="7 8">
    <name type="scientific">Ralstonia solanacearum (strain Po82)</name>
    <dbReference type="NCBI Taxonomy" id="1031711"/>
    <lineage>
        <taxon>Bacteria</taxon>
        <taxon>Pseudomonadati</taxon>
        <taxon>Pseudomonadota</taxon>
        <taxon>Betaproteobacteria</taxon>
        <taxon>Burkholderiales</taxon>
        <taxon>Burkholderiaceae</taxon>
        <taxon>Ralstonia</taxon>
        <taxon>Ralstonia solanacearum species complex</taxon>
    </lineage>
</organism>
<evidence type="ECO:0000256" key="5">
    <source>
        <dbReference type="ARBA" id="ARBA00023136"/>
    </source>
</evidence>
<feature type="transmembrane region" description="Helical" evidence="6">
    <location>
        <begin position="79"/>
        <end position="102"/>
    </location>
</feature>
<evidence type="ECO:0000256" key="1">
    <source>
        <dbReference type="ARBA" id="ARBA00004651"/>
    </source>
</evidence>
<dbReference type="GO" id="GO:0015171">
    <property type="term" value="F:amino acid transmembrane transporter activity"/>
    <property type="evidence" value="ECO:0007669"/>
    <property type="project" value="TreeGrafter"/>
</dbReference>
<dbReference type="HOGENOM" id="CLU_079569_2_3_4"/>
<comment type="subcellular location">
    <subcellularLocation>
        <location evidence="1">Cell membrane</location>
        <topology evidence="1">Multi-pass membrane protein</topology>
    </subcellularLocation>
</comment>
<evidence type="ECO:0000313" key="8">
    <source>
        <dbReference type="Proteomes" id="UP000007953"/>
    </source>
</evidence>
<keyword evidence="3 6" id="KW-0812">Transmembrane</keyword>
<keyword evidence="5 6" id="KW-0472">Membrane</keyword>
<feature type="transmembrane region" description="Helical" evidence="6">
    <location>
        <begin position="54"/>
        <end position="73"/>
    </location>
</feature>
<dbReference type="PANTHER" id="PTHR30086">
    <property type="entry name" value="ARGININE EXPORTER PROTEIN ARGO"/>
    <property type="match status" value="1"/>
</dbReference>
<dbReference type="KEGG" id="rsn:RSPO_c03168"/>
<dbReference type="eggNOG" id="COG1280">
    <property type="taxonomic scope" value="Bacteria"/>
</dbReference>
<keyword evidence="2" id="KW-1003">Cell membrane</keyword>
<evidence type="ECO:0000256" key="4">
    <source>
        <dbReference type="ARBA" id="ARBA00022989"/>
    </source>
</evidence>
<dbReference type="PIRSF" id="PIRSF006324">
    <property type="entry name" value="LeuE"/>
    <property type="match status" value="1"/>
</dbReference>
<proteinExistence type="predicted"/>
<evidence type="ECO:0000256" key="2">
    <source>
        <dbReference type="ARBA" id="ARBA00022475"/>
    </source>
</evidence>
<dbReference type="Proteomes" id="UP000007953">
    <property type="component" value="Chromosome"/>
</dbReference>
<feature type="transmembrane region" description="Helical" evidence="6">
    <location>
        <begin position="20"/>
        <end position="42"/>
    </location>
</feature>
<dbReference type="Pfam" id="PF01810">
    <property type="entry name" value="LysE"/>
    <property type="match status" value="1"/>
</dbReference>
<dbReference type="GO" id="GO:0005886">
    <property type="term" value="C:plasma membrane"/>
    <property type="evidence" value="ECO:0007669"/>
    <property type="project" value="UniProtKB-SubCell"/>
</dbReference>
<dbReference type="InterPro" id="IPR001123">
    <property type="entry name" value="LeuE-type"/>
</dbReference>